<evidence type="ECO:0000313" key="1">
    <source>
        <dbReference type="EMBL" id="GIF59260.1"/>
    </source>
</evidence>
<proteinExistence type="predicted"/>
<evidence type="ECO:0000313" key="2">
    <source>
        <dbReference type="Proteomes" id="UP000624325"/>
    </source>
</evidence>
<name>A0ABQ4CAD2_9ACTN</name>
<protein>
    <recommendedName>
        <fullName evidence="3">HNH endonuclease</fullName>
    </recommendedName>
</protein>
<reference evidence="1 2" key="1">
    <citation type="submission" date="2021-01" db="EMBL/GenBank/DDBJ databases">
        <title>Whole genome shotgun sequence of Asanoa iriomotensis NBRC 100142.</title>
        <authorList>
            <person name="Komaki H."/>
            <person name="Tamura T."/>
        </authorList>
    </citation>
    <scope>NUCLEOTIDE SEQUENCE [LARGE SCALE GENOMIC DNA]</scope>
    <source>
        <strain evidence="1 2">NBRC 100142</strain>
    </source>
</reference>
<dbReference type="EMBL" id="BONC01000044">
    <property type="protein sequence ID" value="GIF59260.1"/>
    <property type="molecule type" value="Genomic_DNA"/>
</dbReference>
<evidence type="ECO:0008006" key="3">
    <source>
        <dbReference type="Google" id="ProtNLM"/>
    </source>
</evidence>
<accession>A0ABQ4CAD2</accession>
<comment type="caution">
    <text evidence="1">The sequence shown here is derived from an EMBL/GenBank/DDBJ whole genome shotgun (WGS) entry which is preliminary data.</text>
</comment>
<keyword evidence="2" id="KW-1185">Reference proteome</keyword>
<organism evidence="1 2">
    <name type="scientific">Asanoa iriomotensis</name>
    <dbReference type="NCBI Taxonomy" id="234613"/>
    <lineage>
        <taxon>Bacteria</taxon>
        <taxon>Bacillati</taxon>
        <taxon>Actinomycetota</taxon>
        <taxon>Actinomycetes</taxon>
        <taxon>Micromonosporales</taxon>
        <taxon>Micromonosporaceae</taxon>
        <taxon>Asanoa</taxon>
    </lineage>
</organism>
<sequence length="293" mass="31737">MARDRNVWPVTVTYRPHRRRDELLMHQVHAAHHVLARRGGPACPGAFPQLKAITRFICPCCGQVVDADQASEDHAPIQAGTFTMGPATTTVLTCAPCNNLPGRSYEAAAGHNDKAPELDLDLPGMNSAVYGRRRVQTHRTLRLFLVREETPFVRTDFKAGFLLAFAALGYEWALSPGARLIAPSLHPDAPEPAPAHAYLMRSTIDSPLQGENVVMEVADPQACVIVRAATGLSVVLPAAGRTSVPTVQGDLRARFYPWPSTGSPGSTGGHVDREHRAGHLFHLDFCDAPDHVG</sequence>
<dbReference type="Proteomes" id="UP000624325">
    <property type="component" value="Unassembled WGS sequence"/>
</dbReference>
<gene>
    <name evidence="1" type="ORF">Air01nite_53550</name>
</gene>